<evidence type="ECO:0008006" key="3">
    <source>
        <dbReference type="Google" id="ProtNLM"/>
    </source>
</evidence>
<dbReference type="SUPFAM" id="SSF54593">
    <property type="entry name" value="Glyoxalase/Bleomycin resistance protein/Dihydroxybiphenyl dioxygenase"/>
    <property type="match status" value="1"/>
</dbReference>
<name>A0A1N6USH3_9GAMM</name>
<dbReference type="Gene3D" id="3.10.180.10">
    <property type="entry name" value="2,3-Dihydroxybiphenyl 1,2-Dioxygenase, domain 1"/>
    <property type="match status" value="1"/>
</dbReference>
<accession>A0A1N6USH3</accession>
<dbReference type="RefSeq" id="WP_076464079.1">
    <property type="nucleotide sequence ID" value="NZ_FTMN01000007.1"/>
</dbReference>
<dbReference type="EMBL" id="FTMN01000007">
    <property type="protein sequence ID" value="SIQ68432.1"/>
    <property type="molecule type" value="Genomic_DNA"/>
</dbReference>
<reference evidence="1 2" key="1">
    <citation type="submission" date="2017-01" db="EMBL/GenBank/DDBJ databases">
        <authorList>
            <person name="Mah S.A."/>
            <person name="Swanson W.J."/>
            <person name="Moy G.W."/>
            <person name="Vacquier V.D."/>
        </authorList>
    </citation>
    <scope>NUCLEOTIDE SEQUENCE [LARGE SCALE GENOMIC DNA]</scope>
    <source>
        <strain evidence="1 2">DSM 7027</strain>
    </source>
</reference>
<gene>
    <name evidence="1" type="ORF">SAMN05421647_107190</name>
</gene>
<dbReference type="AlphaFoldDB" id="A0A1N6USH3"/>
<evidence type="ECO:0000313" key="1">
    <source>
        <dbReference type="EMBL" id="SIQ68432.1"/>
    </source>
</evidence>
<dbReference type="Proteomes" id="UP000186895">
    <property type="component" value="Unassembled WGS sequence"/>
</dbReference>
<dbReference type="CDD" id="cd06587">
    <property type="entry name" value="VOC"/>
    <property type="match status" value="1"/>
</dbReference>
<protein>
    <recommendedName>
        <fullName evidence="3">VOC domain-containing protein</fullName>
    </recommendedName>
</protein>
<dbReference type="InterPro" id="IPR029068">
    <property type="entry name" value="Glyas_Bleomycin-R_OHBP_Dase"/>
</dbReference>
<dbReference type="STRING" id="49186.SAMN05421647_107190"/>
<sequence length="124" mass="13225">MSISNINSVIAVVPVRDQEAAVGWYKTLLARDADIVPVEGVAEWQLAENAWLQVTADPGRAGSSTVIIGVDDINAQCNACTAANVSHGEVIEYPGIIKMIEVTDLDGNKVAFVQNISNETQSLE</sequence>
<keyword evidence="2" id="KW-1185">Reference proteome</keyword>
<proteinExistence type="predicted"/>
<organism evidence="1 2">
    <name type="scientific">Marinobacterium stanieri</name>
    <dbReference type="NCBI Taxonomy" id="49186"/>
    <lineage>
        <taxon>Bacteria</taxon>
        <taxon>Pseudomonadati</taxon>
        <taxon>Pseudomonadota</taxon>
        <taxon>Gammaproteobacteria</taxon>
        <taxon>Oceanospirillales</taxon>
        <taxon>Oceanospirillaceae</taxon>
        <taxon>Marinobacterium</taxon>
    </lineage>
</organism>
<evidence type="ECO:0000313" key="2">
    <source>
        <dbReference type="Proteomes" id="UP000186895"/>
    </source>
</evidence>